<name>A0A927B479_9BACT</name>
<sequence>MTPNNSLPDLLERYVFAVAARFVESTSPADQTRLINLYNSIGKPMLDSNPAAPALHTATELGRALPLPETKTQQKNTVTRPPRKKLVLTESLQALGQRSLAMNQQQIKLTQSYILQMEMLIIRTQSTIKNASLRAQLLKHYQGIRESYLARLEQLEAFQAIKLSKFYTVQS</sequence>
<dbReference type="RefSeq" id="WP_191040610.1">
    <property type="nucleotide sequence ID" value="NZ_JACXAA010000007.1"/>
</dbReference>
<evidence type="ECO:0000313" key="3">
    <source>
        <dbReference type="Proteomes" id="UP000653797"/>
    </source>
</evidence>
<gene>
    <name evidence="2" type="ORF">IC230_18910</name>
</gene>
<evidence type="ECO:0000313" key="2">
    <source>
        <dbReference type="EMBL" id="MBD2754981.1"/>
    </source>
</evidence>
<feature type="compositionally biased region" description="Polar residues" evidence="1">
    <location>
        <begin position="70"/>
        <end position="79"/>
    </location>
</feature>
<reference evidence="2" key="1">
    <citation type="submission" date="2020-09" db="EMBL/GenBank/DDBJ databases">
        <authorList>
            <person name="Kim M.K."/>
        </authorList>
    </citation>
    <scope>NUCLEOTIDE SEQUENCE</scope>
    <source>
        <strain evidence="2">BT704</strain>
    </source>
</reference>
<dbReference type="Proteomes" id="UP000653797">
    <property type="component" value="Unassembled WGS sequence"/>
</dbReference>
<dbReference type="AlphaFoldDB" id="A0A927B479"/>
<accession>A0A927B479</accession>
<organism evidence="2 3">
    <name type="scientific">Spirosoma validum</name>
    <dbReference type="NCBI Taxonomy" id="2771355"/>
    <lineage>
        <taxon>Bacteria</taxon>
        <taxon>Pseudomonadati</taxon>
        <taxon>Bacteroidota</taxon>
        <taxon>Cytophagia</taxon>
        <taxon>Cytophagales</taxon>
        <taxon>Cytophagaceae</taxon>
        <taxon>Spirosoma</taxon>
    </lineage>
</organism>
<protein>
    <submittedName>
        <fullName evidence="2">Uncharacterized protein</fullName>
    </submittedName>
</protein>
<feature type="region of interest" description="Disordered" evidence="1">
    <location>
        <begin position="61"/>
        <end position="80"/>
    </location>
</feature>
<proteinExistence type="predicted"/>
<keyword evidence="3" id="KW-1185">Reference proteome</keyword>
<comment type="caution">
    <text evidence="2">The sequence shown here is derived from an EMBL/GenBank/DDBJ whole genome shotgun (WGS) entry which is preliminary data.</text>
</comment>
<dbReference type="EMBL" id="JACXAA010000007">
    <property type="protein sequence ID" value="MBD2754981.1"/>
    <property type="molecule type" value="Genomic_DNA"/>
</dbReference>
<evidence type="ECO:0000256" key="1">
    <source>
        <dbReference type="SAM" id="MobiDB-lite"/>
    </source>
</evidence>